<evidence type="ECO:0000313" key="2">
    <source>
        <dbReference type="Proteomes" id="UP000324797"/>
    </source>
</evidence>
<evidence type="ECO:0000313" key="1">
    <source>
        <dbReference type="EMBL" id="TYO60875.1"/>
    </source>
</evidence>
<gene>
    <name evidence="1" type="ORF">FXV83_41350</name>
</gene>
<reference evidence="1 2" key="1">
    <citation type="submission" date="2019-08" db="EMBL/GenBank/DDBJ databases">
        <title>Bradyrhizobium hipponensis sp. nov., a rhizobium isolated from a Lupinus angustifolius root nodule in Tunisia.</title>
        <authorList>
            <person name="Off K."/>
            <person name="Rejili M."/>
            <person name="Mars M."/>
            <person name="Brachmann A."/>
            <person name="Marin M."/>
        </authorList>
    </citation>
    <scope>NUCLEOTIDE SEQUENCE [LARGE SCALE GENOMIC DNA]</scope>
    <source>
        <strain evidence="2">aSej3</strain>
    </source>
</reference>
<accession>A0A5S4YC99</accession>
<proteinExistence type="predicted"/>
<keyword evidence="2" id="KW-1185">Reference proteome</keyword>
<dbReference type="AlphaFoldDB" id="A0A5S4YC99"/>
<sequence>MMKRQTTLFGTRKRRFGAGAGDGSATYNEGQFTIGCRIEVRPSAGPRLCGKTGTLIGAGYHPKSLRVILDGSKSPITLHVVYVAIVNERF</sequence>
<name>A0A5S4YC99_9BRAD</name>
<comment type="caution">
    <text evidence="1">The sequence shown here is derived from an EMBL/GenBank/DDBJ whole genome shotgun (WGS) entry which is preliminary data.</text>
</comment>
<dbReference type="EMBL" id="VSTH01000260">
    <property type="protein sequence ID" value="TYO60875.1"/>
    <property type="molecule type" value="Genomic_DNA"/>
</dbReference>
<protein>
    <submittedName>
        <fullName evidence="1">Uncharacterized protein</fullName>
    </submittedName>
</protein>
<dbReference type="Proteomes" id="UP000324797">
    <property type="component" value="Unassembled WGS sequence"/>
</dbReference>
<organism evidence="1 2">
    <name type="scientific">Bradyrhizobium hipponense</name>
    <dbReference type="NCBI Taxonomy" id="2605638"/>
    <lineage>
        <taxon>Bacteria</taxon>
        <taxon>Pseudomonadati</taxon>
        <taxon>Pseudomonadota</taxon>
        <taxon>Alphaproteobacteria</taxon>
        <taxon>Hyphomicrobiales</taxon>
        <taxon>Nitrobacteraceae</taxon>
        <taxon>Bradyrhizobium</taxon>
    </lineage>
</organism>